<accession>A0A1X6Y7T7</accession>
<feature type="transmembrane region" description="Helical" evidence="1">
    <location>
        <begin position="7"/>
        <end position="26"/>
    </location>
</feature>
<evidence type="ECO:0008006" key="4">
    <source>
        <dbReference type="Google" id="ProtNLM"/>
    </source>
</evidence>
<keyword evidence="1" id="KW-0812">Transmembrane</keyword>
<name>A0A1X6Y7T7_9RHOB</name>
<protein>
    <recommendedName>
        <fullName evidence="4">DoxX</fullName>
    </recommendedName>
</protein>
<evidence type="ECO:0000313" key="2">
    <source>
        <dbReference type="EMBL" id="SLN13295.1"/>
    </source>
</evidence>
<organism evidence="2 3">
    <name type="scientific">Roseovarius halotolerans</name>
    <dbReference type="NCBI Taxonomy" id="505353"/>
    <lineage>
        <taxon>Bacteria</taxon>
        <taxon>Pseudomonadati</taxon>
        <taxon>Pseudomonadota</taxon>
        <taxon>Alphaproteobacteria</taxon>
        <taxon>Rhodobacterales</taxon>
        <taxon>Roseobacteraceae</taxon>
        <taxon>Roseovarius</taxon>
    </lineage>
</organism>
<dbReference type="Proteomes" id="UP000193207">
    <property type="component" value="Unassembled WGS sequence"/>
</dbReference>
<gene>
    <name evidence="2" type="ORF">ROH8110_00225</name>
</gene>
<evidence type="ECO:0000256" key="1">
    <source>
        <dbReference type="SAM" id="Phobius"/>
    </source>
</evidence>
<reference evidence="2 3" key="1">
    <citation type="submission" date="2017-03" db="EMBL/GenBank/DDBJ databases">
        <authorList>
            <person name="Afonso C.L."/>
            <person name="Miller P.J."/>
            <person name="Scott M.A."/>
            <person name="Spackman E."/>
            <person name="Goraichik I."/>
            <person name="Dimitrov K.M."/>
            <person name="Suarez D.L."/>
            <person name="Swayne D.E."/>
        </authorList>
    </citation>
    <scope>NUCLEOTIDE SEQUENCE [LARGE SCALE GENOMIC DNA]</scope>
    <source>
        <strain evidence="2 3">CECT 8110</strain>
    </source>
</reference>
<proteinExistence type="predicted"/>
<dbReference type="OrthoDB" id="9961157at2"/>
<sequence>MLFYIASFLSITSGLILFGLGVYGLLGNDYTKLHVVTELLKPMGFSPVLDQLYLGFLSVLGFWLTLGAFVRIPAAMALGMIIGKLLLVGDMLKIDSLLSLALVLIFYAGLVRIITNTSHDKHDRITPYVFKFW</sequence>
<dbReference type="RefSeq" id="WP_085815956.1">
    <property type="nucleotide sequence ID" value="NZ_FWFU01000001.1"/>
</dbReference>
<feature type="transmembrane region" description="Helical" evidence="1">
    <location>
        <begin position="52"/>
        <end position="82"/>
    </location>
</feature>
<dbReference type="EMBL" id="FWFU01000001">
    <property type="protein sequence ID" value="SLN13295.1"/>
    <property type="molecule type" value="Genomic_DNA"/>
</dbReference>
<keyword evidence="1" id="KW-0472">Membrane</keyword>
<keyword evidence="1" id="KW-1133">Transmembrane helix</keyword>
<evidence type="ECO:0000313" key="3">
    <source>
        <dbReference type="Proteomes" id="UP000193207"/>
    </source>
</evidence>
<feature type="transmembrane region" description="Helical" evidence="1">
    <location>
        <begin position="94"/>
        <end position="114"/>
    </location>
</feature>
<keyword evidence="3" id="KW-1185">Reference proteome</keyword>
<dbReference type="AlphaFoldDB" id="A0A1X6Y7T7"/>